<feature type="transmembrane region" description="Helical" evidence="1">
    <location>
        <begin position="191"/>
        <end position="209"/>
    </location>
</feature>
<keyword evidence="1" id="KW-0472">Membrane</keyword>
<evidence type="ECO:0000313" key="2">
    <source>
        <dbReference type="EMBL" id="MBA1374410.1"/>
    </source>
</evidence>
<feature type="transmembrane region" description="Helical" evidence="1">
    <location>
        <begin position="408"/>
        <end position="427"/>
    </location>
</feature>
<keyword evidence="1" id="KW-0812">Transmembrane</keyword>
<protein>
    <submittedName>
        <fullName evidence="2">Uncharacterized protein</fullName>
    </submittedName>
</protein>
<name>A0A7V8RDE0_9SPHN</name>
<feature type="transmembrane region" description="Helical" evidence="1">
    <location>
        <begin position="341"/>
        <end position="361"/>
    </location>
</feature>
<evidence type="ECO:0000313" key="3">
    <source>
        <dbReference type="Proteomes" id="UP000589292"/>
    </source>
</evidence>
<feature type="transmembrane region" description="Helical" evidence="1">
    <location>
        <begin position="33"/>
        <end position="50"/>
    </location>
</feature>
<dbReference type="AlphaFoldDB" id="A0A7V8RDE0"/>
<feature type="transmembrane region" description="Helical" evidence="1">
    <location>
        <begin position="70"/>
        <end position="94"/>
    </location>
</feature>
<reference evidence="2 3" key="1">
    <citation type="journal article" date="1994" name="Int. J. Syst. Bacteriol.">
        <title>Phylogenetic positions of novel aerobic, bacteriochlorophyll a-containing bacteria and description of Roseococcus thiosulfatophilus gen. nov., sp. nov., Erythromicrobium ramosum gen. nov., sp. nov., and Erythrobacter litoralis sp. nov.</title>
        <authorList>
            <person name="Yurkov V."/>
            <person name="Stackebrandt E."/>
            <person name="Holmes A."/>
            <person name="Fuerst J.A."/>
            <person name="Hugenholtz P."/>
            <person name="Golecki J."/>
            <person name="Gad'on N."/>
            <person name="Gorlenko V.M."/>
            <person name="Kompantseva E.I."/>
            <person name="Drews G."/>
        </authorList>
    </citation>
    <scope>NUCLEOTIDE SEQUENCE [LARGE SCALE GENOMIC DNA]</scope>
    <source>
        <strain evidence="2 3">KR-99</strain>
    </source>
</reference>
<feature type="transmembrane region" description="Helical" evidence="1">
    <location>
        <begin position="122"/>
        <end position="147"/>
    </location>
</feature>
<accession>A0A7V8RDE0</accession>
<evidence type="ECO:0000256" key="1">
    <source>
        <dbReference type="SAM" id="Phobius"/>
    </source>
</evidence>
<keyword evidence="1" id="KW-1133">Transmembrane helix</keyword>
<sequence>MLPQPSGAQPAAQPGAVLRSSFATSLMRYRRSWGLWLLLLIAPVGARFMISDESGRGVAIAVADQLPVLTSAMLGVWLGIVVTTLLLPVGYIYLRANTNRRQPWQVEEVTAAPRVAMLLGRFAADAAVLLGTLGALTLAGWFLGWLMVSGPYSLWQIAYPLWLIAAPPLVALAALRILFDAVPWLRGGLGDLAYFFVWMASIVMPLLGANQPSSFTANLFDHPGFVRPLAGPEPAGEMNVQIGGVDPATLKPGRIDLDVAAGLHAPGYIAARLAWIGIAVALVLVAGLIYRPHRSGRKQAGQGRIAKLLSAGPPAAARADAPPAPPARSALLGLVLAEFRLIGAGRLFLLLAAAATLAGIFGDYRHIGSPAALLLLVFALSAQAGRCEARGLLKLTATTATLPMLRRAAFVVAGLAWSLLLALPAAIVRGSGEPLLLALTTGAAASVTAITLAALTGSSFAPRVVLLIAWYVYFSS</sequence>
<dbReference type="EMBL" id="VDES01000002">
    <property type="protein sequence ID" value="MBA1374410.1"/>
    <property type="molecule type" value="Genomic_DNA"/>
</dbReference>
<feature type="transmembrane region" description="Helical" evidence="1">
    <location>
        <begin position="447"/>
        <end position="473"/>
    </location>
</feature>
<organism evidence="2 3">
    <name type="scientific">Sphingomonas ursincola</name>
    <dbReference type="NCBI Taxonomy" id="56361"/>
    <lineage>
        <taxon>Bacteria</taxon>
        <taxon>Pseudomonadati</taxon>
        <taxon>Pseudomonadota</taxon>
        <taxon>Alphaproteobacteria</taxon>
        <taxon>Sphingomonadales</taxon>
        <taxon>Sphingomonadaceae</taxon>
        <taxon>Sphingomonas</taxon>
    </lineage>
</organism>
<dbReference type="Proteomes" id="UP000589292">
    <property type="component" value="Unassembled WGS sequence"/>
</dbReference>
<feature type="transmembrane region" description="Helical" evidence="1">
    <location>
        <begin position="269"/>
        <end position="290"/>
    </location>
</feature>
<proteinExistence type="predicted"/>
<gene>
    <name evidence="2" type="ORF">FG486_08670</name>
</gene>
<keyword evidence="3" id="KW-1185">Reference proteome</keyword>
<comment type="caution">
    <text evidence="2">The sequence shown here is derived from an EMBL/GenBank/DDBJ whole genome shotgun (WGS) entry which is preliminary data.</text>
</comment>
<feature type="transmembrane region" description="Helical" evidence="1">
    <location>
        <begin position="367"/>
        <end position="387"/>
    </location>
</feature>
<feature type="transmembrane region" description="Helical" evidence="1">
    <location>
        <begin position="159"/>
        <end position="179"/>
    </location>
</feature>